<keyword evidence="7 8" id="KW-0349">Heme</keyword>
<dbReference type="GO" id="GO:0016020">
    <property type="term" value="C:membrane"/>
    <property type="evidence" value="ECO:0007669"/>
    <property type="project" value="UniProtKB-SubCell"/>
</dbReference>
<accession>A0AAD8NK58</accession>
<feature type="binding site" description="axial binding residue" evidence="7">
    <location>
        <position position="263"/>
    </location>
    <ligand>
        <name>heme</name>
        <dbReference type="ChEBI" id="CHEBI:30413"/>
    </ligand>
    <ligandPart>
        <name>Fe</name>
        <dbReference type="ChEBI" id="CHEBI:18248"/>
    </ligandPart>
</feature>
<dbReference type="InterPro" id="IPR002401">
    <property type="entry name" value="Cyt_P450_E_grp-I"/>
</dbReference>
<dbReference type="PANTHER" id="PTHR24286">
    <property type="entry name" value="CYTOCHROME P450 26"/>
    <property type="match status" value="1"/>
</dbReference>
<evidence type="ECO:0000256" key="5">
    <source>
        <dbReference type="ARBA" id="ARBA00023002"/>
    </source>
</evidence>
<proteinExistence type="inferred from homology"/>
<dbReference type="SUPFAM" id="SSF48264">
    <property type="entry name" value="Cytochrome P450"/>
    <property type="match status" value="1"/>
</dbReference>
<comment type="similarity">
    <text evidence="8">Belongs to the cytochrome P450 family.</text>
</comment>
<dbReference type="GO" id="GO:0005506">
    <property type="term" value="F:iron ion binding"/>
    <property type="evidence" value="ECO:0007669"/>
    <property type="project" value="InterPro"/>
</dbReference>
<keyword evidence="2" id="KW-0812">Transmembrane</keyword>
<keyword evidence="3 7" id="KW-0479">Metal-binding</keyword>
<keyword evidence="6 7" id="KW-0408">Iron</keyword>
<gene>
    <name evidence="9" type="ORF">QVD17_37592</name>
</gene>
<dbReference type="InterPro" id="IPR017972">
    <property type="entry name" value="Cyt_P450_CS"/>
</dbReference>
<dbReference type="Gene3D" id="1.10.630.10">
    <property type="entry name" value="Cytochrome P450"/>
    <property type="match status" value="1"/>
</dbReference>
<name>A0AAD8NK58_TARER</name>
<organism evidence="9 10">
    <name type="scientific">Tagetes erecta</name>
    <name type="common">African marigold</name>
    <dbReference type="NCBI Taxonomy" id="13708"/>
    <lineage>
        <taxon>Eukaryota</taxon>
        <taxon>Viridiplantae</taxon>
        <taxon>Streptophyta</taxon>
        <taxon>Embryophyta</taxon>
        <taxon>Tracheophyta</taxon>
        <taxon>Spermatophyta</taxon>
        <taxon>Magnoliopsida</taxon>
        <taxon>eudicotyledons</taxon>
        <taxon>Gunneridae</taxon>
        <taxon>Pentapetalae</taxon>
        <taxon>asterids</taxon>
        <taxon>campanulids</taxon>
        <taxon>Asterales</taxon>
        <taxon>Asteraceae</taxon>
        <taxon>Asteroideae</taxon>
        <taxon>Heliantheae alliance</taxon>
        <taxon>Tageteae</taxon>
        <taxon>Tagetes</taxon>
    </lineage>
</organism>
<reference evidence="9" key="1">
    <citation type="journal article" date="2023" name="bioRxiv">
        <title>Improved chromosome-level genome assembly for marigold (Tagetes erecta).</title>
        <authorList>
            <person name="Jiang F."/>
            <person name="Yuan L."/>
            <person name="Wang S."/>
            <person name="Wang H."/>
            <person name="Xu D."/>
            <person name="Wang A."/>
            <person name="Fan W."/>
        </authorList>
    </citation>
    <scope>NUCLEOTIDE SEQUENCE</scope>
    <source>
        <strain evidence="9">WSJ</strain>
        <tissue evidence="9">Leaf</tissue>
    </source>
</reference>
<keyword evidence="4" id="KW-1133">Transmembrane helix</keyword>
<evidence type="ECO:0000256" key="3">
    <source>
        <dbReference type="ARBA" id="ARBA00022723"/>
    </source>
</evidence>
<dbReference type="Pfam" id="PF00067">
    <property type="entry name" value="p450"/>
    <property type="match status" value="1"/>
</dbReference>
<evidence type="ECO:0000256" key="6">
    <source>
        <dbReference type="ARBA" id="ARBA00023004"/>
    </source>
</evidence>
<evidence type="ECO:0000256" key="4">
    <source>
        <dbReference type="ARBA" id="ARBA00022989"/>
    </source>
</evidence>
<dbReference type="Proteomes" id="UP001229421">
    <property type="component" value="Unassembled WGS sequence"/>
</dbReference>
<dbReference type="InterPro" id="IPR001128">
    <property type="entry name" value="Cyt_P450"/>
</dbReference>
<evidence type="ECO:0008006" key="11">
    <source>
        <dbReference type="Google" id="ProtNLM"/>
    </source>
</evidence>
<comment type="cofactor">
    <cofactor evidence="7">
        <name>heme</name>
        <dbReference type="ChEBI" id="CHEBI:30413"/>
    </cofactor>
</comment>
<dbReference type="AlphaFoldDB" id="A0AAD8NK58"/>
<dbReference type="GO" id="GO:0020037">
    <property type="term" value="F:heme binding"/>
    <property type="evidence" value="ECO:0007669"/>
    <property type="project" value="InterPro"/>
</dbReference>
<comment type="caution">
    <text evidence="9">The sequence shown here is derived from an EMBL/GenBank/DDBJ whole genome shotgun (WGS) entry which is preliminary data.</text>
</comment>
<evidence type="ECO:0000256" key="1">
    <source>
        <dbReference type="ARBA" id="ARBA00004167"/>
    </source>
</evidence>
<evidence type="ECO:0000313" key="9">
    <source>
        <dbReference type="EMBL" id="KAK1411048.1"/>
    </source>
</evidence>
<dbReference type="InterPro" id="IPR036396">
    <property type="entry name" value="Cyt_P450_sf"/>
</dbReference>
<evidence type="ECO:0000313" key="10">
    <source>
        <dbReference type="Proteomes" id="UP001229421"/>
    </source>
</evidence>
<keyword evidence="4" id="KW-0472">Membrane</keyword>
<dbReference type="PANTHER" id="PTHR24286:SF209">
    <property type="entry name" value="BETA-AMYRIN 28-OXIDASE-LIKE"/>
    <property type="match status" value="1"/>
</dbReference>
<dbReference type="GO" id="GO:0016705">
    <property type="term" value="F:oxidoreductase activity, acting on paired donors, with incorporation or reduction of molecular oxygen"/>
    <property type="evidence" value="ECO:0007669"/>
    <property type="project" value="InterPro"/>
</dbReference>
<comment type="subcellular location">
    <subcellularLocation>
        <location evidence="1">Membrane</location>
        <topology evidence="1">Single-pass membrane protein</topology>
    </subcellularLocation>
</comment>
<evidence type="ECO:0000256" key="8">
    <source>
        <dbReference type="RuleBase" id="RU000461"/>
    </source>
</evidence>
<evidence type="ECO:0000256" key="7">
    <source>
        <dbReference type="PIRSR" id="PIRSR602401-1"/>
    </source>
</evidence>
<dbReference type="GO" id="GO:0004497">
    <property type="term" value="F:monooxygenase activity"/>
    <property type="evidence" value="ECO:0007669"/>
    <property type="project" value="UniProtKB-KW"/>
</dbReference>
<keyword evidence="10" id="KW-1185">Reference proteome</keyword>
<dbReference type="EMBL" id="JAUHHV010000010">
    <property type="protein sequence ID" value="KAK1411048.1"/>
    <property type="molecule type" value="Genomic_DNA"/>
</dbReference>
<dbReference type="PRINTS" id="PR00385">
    <property type="entry name" value="P450"/>
</dbReference>
<dbReference type="PROSITE" id="PS00086">
    <property type="entry name" value="CYTOCHROME_P450"/>
    <property type="match status" value="1"/>
</dbReference>
<dbReference type="GO" id="GO:0016125">
    <property type="term" value="P:sterol metabolic process"/>
    <property type="evidence" value="ECO:0007669"/>
    <property type="project" value="TreeGrafter"/>
</dbReference>
<evidence type="ECO:0000256" key="2">
    <source>
        <dbReference type="ARBA" id="ARBA00022692"/>
    </source>
</evidence>
<dbReference type="PRINTS" id="PR00463">
    <property type="entry name" value="EP450I"/>
</dbReference>
<keyword evidence="5 8" id="KW-0560">Oxidoreductase</keyword>
<sequence length="317" mass="35982">MHEGKKEVKVFQTVKLYAFELACRLFLSLEEPNHIAKLASLFNIFLKGVISLPIEFPGTRFYRAKRAAEAIITELMKIINVRKMELQEGNAFSHDLLSHLLTSSNESGAYLTEKEIANNILLLLFGGHDTSTVSITLLVKSLGEHPEVYDKVLKEQLEISKAKEVGELLKWGDIQKMKCSWNVVSEVIRVNPPITGAFREALVDIDYAGYTIPKGWKIYWNAASTHRDNANFKNVTLFDPSRFEGSGPTPYTYVPFGGGPRMCLGKEFSRMEVLTFLHNIIINFKWNLLIPNEKIEYDPMATPVKGLPIRLHPHVFE</sequence>
<keyword evidence="8" id="KW-0503">Monooxygenase</keyword>
<protein>
    <recommendedName>
        <fullName evidence="11">Cytochrome P450</fullName>
    </recommendedName>
</protein>